<proteinExistence type="predicted"/>
<accession>A0A167RPI6</accession>
<gene>
    <name evidence="3" type="ORF">CALVIDRAFT_559780</name>
</gene>
<evidence type="ECO:0000313" key="3">
    <source>
        <dbReference type="EMBL" id="KZP01136.1"/>
    </source>
</evidence>
<dbReference type="Proteomes" id="UP000076738">
    <property type="component" value="Unassembled WGS sequence"/>
</dbReference>
<evidence type="ECO:0000259" key="2">
    <source>
        <dbReference type="Pfam" id="PF10075"/>
    </source>
</evidence>
<feature type="domain" description="CSN8/PSMD8/EIF3K" evidence="2">
    <location>
        <begin position="105"/>
        <end position="240"/>
    </location>
</feature>
<dbReference type="STRING" id="1330018.A0A167RPI6"/>
<organism evidence="3 4">
    <name type="scientific">Calocera viscosa (strain TUFC12733)</name>
    <dbReference type="NCBI Taxonomy" id="1330018"/>
    <lineage>
        <taxon>Eukaryota</taxon>
        <taxon>Fungi</taxon>
        <taxon>Dikarya</taxon>
        <taxon>Basidiomycota</taxon>
        <taxon>Agaricomycotina</taxon>
        <taxon>Dacrymycetes</taxon>
        <taxon>Dacrymycetales</taxon>
        <taxon>Dacrymycetaceae</taxon>
        <taxon>Calocera</taxon>
    </lineage>
</organism>
<evidence type="ECO:0000256" key="1">
    <source>
        <dbReference type="SAM" id="MobiDB-lite"/>
    </source>
</evidence>
<reference evidence="3 4" key="1">
    <citation type="journal article" date="2016" name="Mol. Biol. Evol.">
        <title>Comparative Genomics of Early-Diverging Mushroom-Forming Fungi Provides Insights into the Origins of Lignocellulose Decay Capabilities.</title>
        <authorList>
            <person name="Nagy L.G."/>
            <person name="Riley R."/>
            <person name="Tritt A."/>
            <person name="Adam C."/>
            <person name="Daum C."/>
            <person name="Floudas D."/>
            <person name="Sun H."/>
            <person name="Yadav J.S."/>
            <person name="Pangilinan J."/>
            <person name="Larsson K.H."/>
            <person name="Matsuura K."/>
            <person name="Barry K."/>
            <person name="Labutti K."/>
            <person name="Kuo R."/>
            <person name="Ohm R.A."/>
            <person name="Bhattacharya S.S."/>
            <person name="Shirouzu T."/>
            <person name="Yoshinaga Y."/>
            <person name="Martin F.M."/>
            <person name="Grigoriev I.V."/>
            <person name="Hibbett D.S."/>
        </authorList>
    </citation>
    <scope>NUCLEOTIDE SEQUENCE [LARGE SCALE GENOMIC DNA]</scope>
    <source>
        <strain evidence="3 4">TUFC12733</strain>
    </source>
</reference>
<name>A0A167RPI6_CALVF</name>
<dbReference type="EMBL" id="KV417267">
    <property type="protein sequence ID" value="KZP01136.1"/>
    <property type="molecule type" value="Genomic_DNA"/>
</dbReference>
<dbReference type="Pfam" id="PF10075">
    <property type="entry name" value="CSN8_PSD8_EIF3K"/>
    <property type="match status" value="1"/>
</dbReference>
<keyword evidence="4" id="KW-1185">Reference proteome</keyword>
<dbReference type="InterPro" id="IPR033464">
    <property type="entry name" value="CSN8_PSD8_EIF3K"/>
</dbReference>
<feature type="region of interest" description="Disordered" evidence="1">
    <location>
        <begin position="1"/>
        <end position="37"/>
    </location>
</feature>
<protein>
    <recommendedName>
        <fullName evidence="2">CSN8/PSMD8/EIF3K domain-containing protein</fullName>
    </recommendedName>
</protein>
<dbReference type="AlphaFoldDB" id="A0A167RPI6"/>
<sequence>MSVSEPTLPPTPPMPVDEVPTLPDPVPPVPESIREESSSAASSAAFAAIGGDHARPSPYRQVFPDLVQAYQRRSYGDVVRLAEEAEIVYPTLKDVPTRLLITIPLVLSYLCLDDLAPAHWALARLPRVLHTFGPTRVLEELLSTIAKRDHAQVYVAAKNLISVTIGSLKGEDELDLTIKPMVDSFIQEYRTRLISVLSRAYASLPTADAAAYFGMTLEEAIATCKSVGWTYDESSSALRPGPGAPQANGAVPVPAPFPSSLAPSTLNDFLGIANGASRLECVI</sequence>
<dbReference type="OrthoDB" id="5351233at2759"/>
<evidence type="ECO:0000313" key="4">
    <source>
        <dbReference type="Proteomes" id="UP000076738"/>
    </source>
</evidence>